<accession>A0A4R1BKI4</accession>
<feature type="transmembrane region" description="Helical" evidence="1">
    <location>
        <begin position="12"/>
        <end position="34"/>
    </location>
</feature>
<gene>
    <name evidence="2" type="ORF">EPD60_06450</name>
</gene>
<dbReference type="AlphaFoldDB" id="A0A4R1BKI4"/>
<evidence type="ECO:0000256" key="1">
    <source>
        <dbReference type="SAM" id="Phobius"/>
    </source>
</evidence>
<keyword evidence="1" id="KW-1133">Transmembrane helix</keyword>
<name>A0A4R1BKI4_9BACT</name>
<dbReference type="Proteomes" id="UP000295334">
    <property type="component" value="Unassembled WGS sequence"/>
</dbReference>
<keyword evidence="1" id="KW-0472">Membrane</keyword>
<dbReference type="RefSeq" id="WP_131448007.1">
    <property type="nucleotide sequence ID" value="NZ_SJZI01000008.1"/>
</dbReference>
<keyword evidence="1" id="KW-0812">Transmembrane</keyword>
<evidence type="ECO:0000313" key="3">
    <source>
        <dbReference type="Proteomes" id="UP000295334"/>
    </source>
</evidence>
<proteinExistence type="predicted"/>
<keyword evidence="3" id="KW-1185">Reference proteome</keyword>
<comment type="caution">
    <text evidence="2">The sequence shown here is derived from an EMBL/GenBank/DDBJ whole genome shotgun (WGS) entry which is preliminary data.</text>
</comment>
<reference evidence="2 3" key="1">
    <citation type="submission" date="2019-03" db="EMBL/GenBank/DDBJ databases">
        <authorList>
            <person name="Kim M.K.M."/>
        </authorList>
    </citation>
    <scope>NUCLEOTIDE SEQUENCE [LARGE SCALE GENOMIC DNA]</scope>
    <source>
        <strain evidence="2 3">17J68-12</strain>
    </source>
</reference>
<protein>
    <submittedName>
        <fullName evidence="2">Uncharacterized protein</fullName>
    </submittedName>
</protein>
<feature type="transmembrane region" description="Helical" evidence="1">
    <location>
        <begin position="40"/>
        <end position="62"/>
    </location>
</feature>
<organism evidence="2 3">
    <name type="scientific">Flaviaesturariibacter flavus</name>
    <dbReference type="NCBI Taxonomy" id="2502780"/>
    <lineage>
        <taxon>Bacteria</taxon>
        <taxon>Pseudomonadati</taxon>
        <taxon>Bacteroidota</taxon>
        <taxon>Chitinophagia</taxon>
        <taxon>Chitinophagales</taxon>
        <taxon>Chitinophagaceae</taxon>
        <taxon>Flaviaestuariibacter</taxon>
    </lineage>
</organism>
<sequence length="83" mass="9431">MKETTTAKQTLYPNFILGIITFLMLFIGIGIQRSGSSTGFWIWVTAAGLGAIHWIWAIIDVFRNQNIRSQSRVLSCYRHPGCR</sequence>
<dbReference type="EMBL" id="SJZI01000008">
    <property type="protein sequence ID" value="TCJ17819.1"/>
    <property type="molecule type" value="Genomic_DNA"/>
</dbReference>
<evidence type="ECO:0000313" key="2">
    <source>
        <dbReference type="EMBL" id="TCJ17819.1"/>
    </source>
</evidence>